<name>A0A0E0Q5H1_ORYRU</name>
<accession>A0A0E0Q5H1</accession>
<dbReference type="Gene3D" id="1.20.1250.20">
    <property type="entry name" value="MFS general substrate transporter like domains"/>
    <property type="match status" value="1"/>
</dbReference>
<sequence>MITYLMQQLHLPLVHDSFAGRLWTIAAAGVFSQLGMLGLVGSTLVPALCPAPCCAAAAAFIIKNTRYAANVANDACDRFATAGFNTNMITYLMQQLHLPLVHDSFAGRLWTIAAAGVFSQLGMLGLVGSTLVPALCPAPCCAAAAAS</sequence>
<dbReference type="HOGENOM" id="CLU_1771124_0_0_1"/>
<reference evidence="2" key="1">
    <citation type="submission" date="2013-06" db="EMBL/GenBank/DDBJ databases">
        <authorList>
            <person name="Zhao Q."/>
        </authorList>
    </citation>
    <scope>NUCLEOTIDE SEQUENCE</scope>
    <source>
        <strain evidence="2">cv. W1943</strain>
    </source>
</reference>
<evidence type="ECO:0000313" key="2">
    <source>
        <dbReference type="Proteomes" id="UP000008022"/>
    </source>
</evidence>
<dbReference type="InterPro" id="IPR036259">
    <property type="entry name" value="MFS_trans_sf"/>
</dbReference>
<protein>
    <submittedName>
        <fullName evidence="1">Uncharacterized protein</fullName>
    </submittedName>
</protein>
<dbReference type="PANTHER" id="PTHR11654">
    <property type="entry name" value="OLIGOPEPTIDE TRANSPORTER-RELATED"/>
    <property type="match status" value="1"/>
</dbReference>
<dbReference type="Proteomes" id="UP000008022">
    <property type="component" value="Unassembled WGS sequence"/>
</dbReference>
<organism evidence="1 2">
    <name type="scientific">Oryza rufipogon</name>
    <name type="common">Brownbeard rice</name>
    <name type="synonym">Asian wild rice</name>
    <dbReference type="NCBI Taxonomy" id="4529"/>
    <lineage>
        <taxon>Eukaryota</taxon>
        <taxon>Viridiplantae</taxon>
        <taxon>Streptophyta</taxon>
        <taxon>Embryophyta</taxon>
        <taxon>Tracheophyta</taxon>
        <taxon>Spermatophyta</taxon>
        <taxon>Magnoliopsida</taxon>
        <taxon>Liliopsida</taxon>
        <taxon>Poales</taxon>
        <taxon>Poaceae</taxon>
        <taxon>BOP clade</taxon>
        <taxon>Oryzoideae</taxon>
        <taxon>Oryzeae</taxon>
        <taxon>Oryzinae</taxon>
        <taxon>Oryza</taxon>
    </lineage>
</organism>
<dbReference type="EnsemblPlants" id="ORUFI07G06840.1">
    <property type="protein sequence ID" value="ORUFI07G06840.1"/>
    <property type="gene ID" value="ORUFI07G06840"/>
</dbReference>
<proteinExistence type="predicted"/>
<dbReference type="STRING" id="4529.A0A0E0Q5H1"/>
<evidence type="ECO:0000313" key="1">
    <source>
        <dbReference type="EnsemblPlants" id="ORUFI07G06840.1"/>
    </source>
</evidence>
<dbReference type="Gramene" id="ORUFI07G06840.1">
    <property type="protein sequence ID" value="ORUFI07G06840.1"/>
    <property type="gene ID" value="ORUFI07G06840"/>
</dbReference>
<keyword evidence="2" id="KW-1185">Reference proteome</keyword>
<dbReference type="eggNOG" id="KOG1237">
    <property type="taxonomic scope" value="Eukaryota"/>
</dbReference>
<reference evidence="1" key="2">
    <citation type="submission" date="2015-06" db="UniProtKB">
        <authorList>
            <consortium name="EnsemblPlants"/>
        </authorList>
    </citation>
    <scope>IDENTIFICATION</scope>
</reference>
<dbReference type="AlphaFoldDB" id="A0A0E0Q5H1"/>